<reference evidence="1 2" key="1">
    <citation type="submission" date="2019-03" db="EMBL/GenBank/DDBJ databases">
        <title>Genomic Encyclopedia of Type Strains, Phase IV (KMG-IV): sequencing the most valuable type-strain genomes for metagenomic binning, comparative biology and taxonomic classification.</title>
        <authorList>
            <person name="Goeker M."/>
        </authorList>
    </citation>
    <scope>NUCLEOTIDE SEQUENCE [LARGE SCALE GENOMIC DNA]</scope>
    <source>
        <strain evidence="1 2">DSM 44684</strain>
    </source>
</reference>
<evidence type="ECO:0000313" key="1">
    <source>
        <dbReference type="EMBL" id="TCJ93563.1"/>
    </source>
</evidence>
<organism evidence="1 2">
    <name type="scientific">Nocardia alba</name>
    <dbReference type="NCBI Taxonomy" id="225051"/>
    <lineage>
        <taxon>Bacteria</taxon>
        <taxon>Bacillati</taxon>
        <taxon>Actinomycetota</taxon>
        <taxon>Actinomycetes</taxon>
        <taxon>Mycobacteriales</taxon>
        <taxon>Nocardiaceae</taxon>
        <taxon>Nocardia</taxon>
    </lineage>
</organism>
<dbReference type="STRING" id="1210063.GCA_001612665_05135"/>
<proteinExistence type="predicted"/>
<dbReference type="Gene3D" id="1.10.287.1060">
    <property type="entry name" value="ESAT-6-like"/>
    <property type="match status" value="1"/>
</dbReference>
<sequence length="119" mass="12249">MAGIIEGDRMTTPETFVAAPAELVAAAKAIRDLLDGLSGGFGSLDRDVTQLTDTWKGSQGELFAAGFSDVREGLSELLDAIRDTTVALDASSEAYLGQDGVNAAAIESVASSLDLPDVS</sequence>
<dbReference type="Proteomes" id="UP000294856">
    <property type="component" value="Unassembled WGS sequence"/>
</dbReference>
<dbReference type="InterPro" id="IPR010310">
    <property type="entry name" value="T7SS_ESAT-6-like"/>
</dbReference>
<dbReference type="SUPFAM" id="SSF140453">
    <property type="entry name" value="EsxAB dimer-like"/>
    <property type="match status" value="1"/>
</dbReference>
<dbReference type="EMBL" id="SMFR01000005">
    <property type="protein sequence ID" value="TCJ93563.1"/>
    <property type="molecule type" value="Genomic_DNA"/>
</dbReference>
<keyword evidence="2" id="KW-1185">Reference proteome</keyword>
<comment type="caution">
    <text evidence="1">The sequence shown here is derived from an EMBL/GenBank/DDBJ whole genome shotgun (WGS) entry which is preliminary data.</text>
</comment>
<dbReference type="Pfam" id="PF06013">
    <property type="entry name" value="WXG100"/>
    <property type="match status" value="1"/>
</dbReference>
<name>A0A4R1FGT1_9NOCA</name>
<gene>
    <name evidence="1" type="ORF">DFR71_5413</name>
</gene>
<protein>
    <submittedName>
        <fullName evidence="1">Type VII secretion system (Wss) protein ESAT-6</fullName>
    </submittedName>
</protein>
<dbReference type="AlphaFoldDB" id="A0A4R1FGT1"/>
<evidence type="ECO:0000313" key="2">
    <source>
        <dbReference type="Proteomes" id="UP000294856"/>
    </source>
</evidence>
<accession>A0A4R1FGT1</accession>
<dbReference type="InterPro" id="IPR036689">
    <property type="entry name" value="ESAT-6-like_sf"/>
</dbReference>